<dbReference type="AlphaFoldDB" id="A0A917CZT2"/>
<feature type="signal peptide" evidence="4">
    <location>
        <begin position="1"/>
        <end position="20"/>
    </location>
</feature>
<sequence length="338" mass="35160">MRNKLGMTFMLLMLVGLVLAGCGANGNAGNGNEAAAGGNNAAADESGGVIGVIPKSTLYDYWKSVRVGAEQAAEEAGYTIVFQGTAKDTDVEGQVKIIEDFITQGVKAIVISPTNADAMVPALEKADAAGITVIIIDGDLNSDIPHSFVSTDNVAASAMAAEKMNELIGGEGKIAVVSEVAGSIQGAAREKGFIDTMNSFGGYSLLNTFYSEGDRNLAFNITQDIFTSNPDIKGIFATNEGASIGVSLGVEASGKKDDVAVIGYDSSEDLLKAIRDGVIDGTISQDPAAIGYMGVENAIKVINGEEVEKKTDVPAVYVDNSNIDDEDIQKILYPLGKQ</sequence>
<evidence type="ECO:0000256" key="2">
    <source>
        <dbReference type="ARBA" id="ARBA00007639"/>
    </source>
</evidence>
<name>A0A917CZT2_9BACL</name>
<proteinExistence type="inferred from homology"/>
<gene>
    <name evidence="6" type="primary">rbsB</name>
    <name evidence="6" type="ORF">GCM10010916_21300</name>
</gene>
<evidence type="ECO:0000256" key="1">
    <source>
        <dbReference type="ARBA" id="ARBA00004196"/>
    </source>
</evidence>
<evidence type="ECO:0000313" key="7">
    <source>
        <dbReference type="Proteomes" id="UP000644756"/>
    </source>
</evidence>
<dbReference type="Pfam" id="PF13407">
    <property type="entry name" value="Peripla_BP_4"/>
    <property type="match status" value="1"/>
</dbReference>
<dbReference type="PANTHER" id="PTHR46847:SF1">
    <property type="entry name" value="D-ALLOSE-BINDING PERIPLASMIC PROTEIN-RELATED"/>
    <property type="match status" value="1"/>
</dbReference>
<reference evidence="6" key="2">
    <citation type="submission" date="2020-09" db="EMBL/GenBank/DDBJ databases">
        <authorList>
            <person name="Sun Q."/>
            <person name="Zhou Y."/>
        </authorList>
    </citation>
    <scope>NUCLEOTIDE SEQUENCE</scope>
    <source>
        <strain evidence="6">CGMCC 1.12987</strain>
    </source>
</reference>
<protein>
    <submittedName>
        <fullName evidence="6">LacI family transcriptional regulator</fullName>
    </submittedName>
</protein>
<dbReference type="GO" id="GO:0030246">
    <property type="term" value="F:carbohydrate binding"/>
    <property type="evidence" value="ECO:0007669"/>
    <property type="project" value="UniProtKB-ARBA"/>
</dbReference>
<dbReference type="Proteomes" id="UP000644756">
    <property type="component" value="Unassembled WGS sequence"/>
</dbReference>
<feature type="chain" id="PRO_5038504218" evidence="4">
    <location>
        <begin position="21"/>
        <end position="338"/>
    </location>
</feature>
<dbReference type="PANTHER" id="PTHR46847">
    <property type="entry name" value="D-ALLOSE-BINDING PERIPLASMIC PROTEIN-RELATED"/>
    <property type="match status" value="1"/>
</dbReference>
<feature type="domain" description="Periplasmic binding protein" evidence="5">
    <location>
        <begin position="50"/>
        <end position="306"/>
    </location>
</feature>
<evidence type="ECO:0000256" key="4">
    <source>
        <dbReference type="SAM" id="SignalP"/>
    </source>
</evidence>
<dbReference type="RefSeq" id="WP_188531051.1">
    <property type="nucleotide sequence ID" value="NZ_BMGR01000006.1"/>
</dbReference>
<dbReference type="PROSITE" id="PS51257">
    <property type="entry name" value="PROKAR_LIPOPROTEIN"/>
    <property type="match status" value="1"/>
</dbReference>
<organism evidence="6 7">
    <name type="scientific">Paenibacillus abyssi</name>
    <dbReference type="NCBI Taxonomy" id="1340531"/>
    <lineage>
        <taxon>Bacteria</taxon>
        <taxon>Bacillati</taxon>
        <taxon>Bacillota</taxon>
        <taxon>Bacilli</taxon>
        <taxon>Bacillales</taxon>
        <taxon>Paenibacillaceae</taxon>
        <taxon>Paenibacillus</taxon>
    </lineage>
</organism>
<accession>A0A917CZT2</accession>
<dbReference type="GO" id="GO:0030313">
    <property type="term" value="C:cell envelope"/>
    <property type="evidence" value="ECO:0007669"/>
    <property type="project" value="UniProtKB-SubCell"/>
</dbReference>
<comment type="similarity">
    <text evidence="2">Belongs to the bacterial solute-binding protein 2 family.</text>
</comment>
<evidence type="ECO:0000313" key="6">
    <source>
        <dbReference type="EMBL" id="GGG03992.1"/>
    </source>
</evidence>
<dbReference type="InterPro" id="IPR025997">
    <property type="entry name" value="SBP_2_dom"/>
</dbReference>
<comment type="caution">
    <text evidence="6">The sequence shown here is derived from an EMBL/GenBank/DDBJ whole genome shotgun (WGS) entry which is preliminary data.</text>
</comment>
<evidence type="ECO:0000256" key="3">
    <source>
        <dbReference type="ARBA" id="ARBA00022729"/>
    </source>
</evidence>
<dbReference type="SUPFAM" id="SSF53822">
    <property type="entry name" value="Periplasmic binding protein-like I"/>
    <property type="match status" value="1"/>
</dbReference>
<dbReference type="Gene3D" id="3.40.50.2300">
    <property type="match status" value="2"/>
</dbReference>
<evidence type="ECO:0000259" key="5">
    <source>
        <dbReference type="Pfam" id="PF13407"/>
    </source>
</evidence>
<dbReference type="EMBL" id="BMGR01000006">
    <property type="protein sequence ID" value="GGG03992.1"/>
    <property type="molecule type" value="Genomic_DNA"/>
</dbReference>
<dbReference type="InterPro" id="IPR028082">
    <property type="entry name" value="Peripla_BP_I"/>
</dbReference>
<reference evidence="6" key="1">
    <citation type="journal article" date="2014" name="Int. J. Syst. Evol. Microbiol.">
        <title>Complete genome sequence of Corynebacterium casei LMG S-19264T (=DSM 44701T), isolated from a smear-ripened cheese.</title>
        <authorList>
            <consortium name="US DOE Joint Genome Institute (JGI-PGF)"/>
            <person name="Walter F."/>
            <person name="Albersmeier A."/>
            <person name="Kalinowski J."/>
            <person name="Ruckert C."/>
        </authorList>
    </citation>
    <scope>NUCLEOTIDE SEQUENCE</scope>
    <source>
        <strain evidence="6">CGMCC 1.12987</strain>
    </source>
</reference>
<comment type="subcellular location">
    <subcellularLocation>
        <location evidence="1">Cell envelope</location>
    </subcellularLocation>
</comment>
<keyword evidence="7" id="KW-1185">Reference proteome</keyword>
<keyword evidence="3 4" id="KW-0732">Signal</keyword>